<keyword evidence="13" id="KW-1185">Reference proteome</keyword>
<keyword evidence="3" id="KW-0050">Antiport</keyword>
<keyword evidence="6" id="KW-0630">Potassium</keyword>
<evidence type="ECO:0000256" key="8">
    <source>
        <dbReference type="ARBA" id="ARBA00023065"/>
    </source>
</evidence>
<dbReference type="PROSITE" id="PS51201">
    <property type="entry name" value="RCK_N"/>
    <property type="match status" value="1"/>
</dbReference>
<feature type="transmembrane region" description="Helical" evidence="10">
    <location>
        <begin position="270"/>
        <end position="289"/>
    </location>
</feature>
<proteinExistence type="predicted"/>
<feature type="transmembrane region" description="Helical" evidence="10">
    <location>
        <begin position="331"/>
        <end position="352"/>
    </location>
</feature>
<dbReference type="Pfam" id="PF02254">
    <property type="entry name" value="TrkA_N"/>
    <property type="match status" value="1"/>
</dbReference>
<sequence length="572" mass="62385">MHDTGYLPDVLILLLVSIITVVLLRKFRTSPVLGYLVVGAIIGSNGLDLIKEPGYTTALGEFGVVFLLFVIGLELTFERLIKMRVLVFGFGGLQLLLTALVFYLAYLVIDHYIDTELPQTMVIVISLALALSSTAIVLQVLAENGTQSSPIGRLSLAVLLMQDFAVVPLLAIIPILNQGNDMLLTIGWASLKALGAIIAITLFGRWCLRPFFSLIASVKTDEVYVTTTLLIVLGAAWTTSQLGLSTAMGAFLAGILIAETEYRNRVEDSIIPFQGLFMSLFFITVGMSIDWRFIMSQWSDILVLSAGIILIKALVIFILCNFFGYQRGESINASLLLSQGGEFAFILFNIAVSQGVITHDLAQFLFMVVAVTMAVTPLLSIIGTKIEDILDNGLASHQLQELRGIGDLSEHVILAGFGRVGRVVAYMLEQEQINYVAVDSNASLAKQAREDGFPVYHGNLADLDTLNAVGAKQAAAIILSMSDKISVRKAVKVISLEFSSLPIITRAEDLRHSRNLKKMGAEMTVPTTIETGLQLGGVALKNLGIVEHAILSIKEKIRKNNYTLVEEMELFR</sequence>
<dbReference type="SUPFAM" id="SSF51735">
    <property type="entry name" value="NAD(P)-binding Rossmann-fold domains"/>
    <property type="match status" value="1"/>
</dbReference>
<evidence type="ECO:0000256" key="2">
    <source>
        <dbReference type="ARBA" id="ARBA00022448"/>
    </source>
</evidence>
<feature type="domain" description="RCK N-terminal" evidence="11">
    <location>
        <begin position="409"/>
        <end position="526"/>
    </location>
</feature>
<feature type="transmembrane region" description="Helical" evidence="10">
    <location>
        <begin position="364"/>
        <end position="382"/>
    </location>
</feature>
<keyword evidence="7 10" id="KW-1133">Transmembrane helix</keyword>
<dbReference type="AlphaFoldDB" id="F7XU00"/>
<evidence type="ECO:0000313" key="13">
    <source>
        <dbReference type="Proteomes" id="UP000006639"/>
    </source>
</evidence>
<accession>F7XU00</accession>
<dbReference type="RefSeq" id="WP_013951552.1">
    <property type="nucleotide sequence ID" value="NC_015722.1"/>
</dbReference>
<dbReference type="EMBL" id="CP002130">
    <property type="protein sequence ID" value="AEI89359.1"/>
    <property type="molecule type" value="Genomic_DNA"/>
</dbReference>
<dbReference type="Gene3D" id="3.40.50.720">
    <property type="entry name" value="NAD(P)-binding Rossmann-like Domain"/>
    <property type="match status" value="1"/>
</dbReference>
<dbReference type="KEGG" id="mmn:midi_01082"/>
<evidence type="ECO:0000256" key="4">
    <source>
        <dbReference type="ARBA" id="ARBA00022538"/>
    </source>
</evidence>
<dbReference type="Proteomes" id="UP000006639">
    <property type="component" value="Chromosome"/>
</dbReference>
<comment type="subcellular location">
    <subcellularLocation>
        <location evidence="1">Endomembrane system</location>
        <topology evidence="1">Multi-pass membrane protein</topology>
    </subcellularLocation>
</comment>
<dbReference type="GO" id="GO:1902600">
    <property type="term" value="P:proton transmembrane transport"/>
    <property type="evidence" value="ECO:0007669"/>
    <property type="project" value="InterPro"/>
</dbReference>
<dbReference type="Gene3D" id="1.20.1530.20">
    <property type="match status" value="1"/>
</dbReference>
<feature type="transmembrane region" description="Helical" evidence="10">
    <location>
        <begin position="121"/>
        <end position="142"/>
    </location>
</feature>
<dbReference type="InterPro" id="IPR003148">
    <property type="entry name" value="RCK_N"/>
</dbReference>
<feature type="transmembrane region" description="Helical" evidence="10">
    <location>
        <begin position="182"/>
        <end position="208"/>
    </location>
</feature>
<reference evidence="12 13" key="1">
    <citation type="journal article" date="2011" name="Mol. Biol. Evol.">
        <title>Phylogenomic evidence for the presence of a flagellum and cbb3 oxidase in the free-living mitochondrial ancestor.</title>
        <authorList>
            <person name="Sassera D."/>
            <person name="Lo N."/>
            <person name="Epis S."/>
            <person name="D'Auria G."/>
            <person name="Montagna M."/>
            <person name="Comandatore F."/>
            <person name="Horner D."/>
            <person name="Pereto J."/>
            <person name="Luciano A.M."/>
            <person name="Franciosi F."/>
            <person name="Ferri E."/>
            <person name="Crotti E."/>
            <person name="Bazzocchi C."/>
            <person name="Daffonchio D."/>
            <person name="Sacchi L."/>
            <person name="Moya A."/>
            <person name="Latorre A."/>
            <person name="Bandi C."/>
        </authorList>
    </citation>
    <scope>NUCLEOTIDE SEQUENCE [LARGE SCALE GENOMIC DNA]</scope>
    <source>
        <strain evidence="12 13">IricVA</strain>
    </source>
</reference>
<dbReference type="PANTHER" id="PTHR46157:SF4">
    <property type="entry name" value="K(+) EFFLUX ANTIPORTER 3, CHLOROPLASTIC"/>
    <property type="match status" value="1"/>
</dbReference>
<dbReference type="GO" id="GO:0012505">
    <property type="term" value="C:endomembrane system"/>
    <property type="evidence" value="ECO:0007669"/>
    <property type="project" value="UniProtKB-SubCell"/>
</dbReference>
<dbReference type="Pfam" id="PF00999">
    <property type="entry name" value="Na_H_Exchanger"/>
    <property type="match status" value="1"/>
</dbReference>
<evidence type="ECO:0000256" key="6">
    <source>
        <dbReference type="ARBA" id="ARBA00022958"/>
    </source>
</evidence>
<feature type="transmembrane region" description="Helical" evidence="10">
    <location>
        <begin position="32"/>
        <end position="50"/>
    </location>
</feature>
<keyword evidence="4" id="KW-0633">Potassium transport</keyword>
<evidence type="ECO:0000256" key="3">
    <source>
        <dbReference type="ARBA" id="ARBA00022449"/>
    </source>
</evidence>
<dbReference type="HOGENOM" id="CLU_005126_9_3_5"/>
<evidence type="ECO:0000256" key="5">
    <source>
        <dbReference type="ARBA" id="ARBA00022692"/>
    </source>
</evidence>
<dbReference type="GO" id="GO:0015297">
    <property type="term" value="F:antiporter activity"/>
    <property type="evidence" value="ECO:0007669"/>
    <property type="project" value="UniProtKB-KW"/>
</dbReference>
<feature type="transmembrane region" description="Helical" evidence="10">
    <location>
        <begin position="85"/>
        <end position="109"/>
    </location>
</feature>
<keyword evidence="8" id="KW-0406">Ion transport</keyword>
<evidence type="ECO:0000256" key="7">
    <source>
        <dbReference type="ARBA" id="ARBA00022989"/>
    </source>
</evidence>
<feature type="transmembrane region" description="Helical" evidence="10">
    <location>
        <begin position="154"/>
        <end position="176"/>
    </location>
</feature>
<evidence type="ECO:0000259" key="11">
    <source>
        <dbReference type="PROSITE" id="PS51201"/>
    </source>
</evidence>
<evidence type="ECO:0000256" key="9">
    <source>
        <dbReference type="ARBA" id="ARBA00023136"/>
    </source>
</evidence>
<dbReference type="GO" id="GO:0006813">
    <property type="term" value="P:potassium ion transport"/>
    <property type="evidence" value="ECO:0007669"/>
    <property type="project" value="UniProtKB-KW"/>
</dbReference>
<dbReference type="FunFam" id="3.40.50.720:FF:000036">
    <property type="entry name" value="Glutathione-regulated potassium-efflux system protein KefB"/>
    <property type="match status" value="1"/>
</dbReference>
<dbReference type="InterPro" id="IPR006153">
    <property type="entry name" value="Cation/H_exchanger_TM"/>
</dbReference>
<feature type="transmembrane region" description="Helical" evidence="10">
    <location>
        <begin position="301"/>
        <end position="325"/>
    </location>
</feature>
<feature type="transmembrane region" description="Helical" evidence="10">
    <location>
        <begin position="6"/>
        <end position="25"/>
    </location>
</feature>
<dbReference type="InterPro" id="IPR038770">
    <property type="entry name" value="Na+/solute_symporter_sf"/>
</dbReference>
<dbReference type="GO" id="GO:0005886">
    <property type="term" value="C:plasma membrane"/>
    <property type="evidence" value="ECO:0007669"/>
    <property type="project" value="TreeGrafter"/>
</dbReference>
<evidence type="ECO:0000256" key="1">
    <source>
        <dbReference type="ARBA" id="ARBA00004127"/>
    </source>
</evidence>
<protein>
    <submittedName>
        <fullName evidence="12">Glutathione regulate potassium efflux protein KefB</fullName>
    </submittedName>
</protein>
<evidence type="ECO:0000313" key="12">
    <source>
        <dbReference type="EMBL" id="AEI89359.1"/>
    </source>
</evidence>
<evidence type="ECO:0000256" key="10">
    <source>
        <dbReference type="SAM" id="Phobius"/>
    </source>
</evidence>
<dbReference type="InterPro" id="IPR036291">
    <property type="entry name" value="NAD(P)-bd_dom_sf"/>
</dbReference>
<feature type="transmembrane region" description="Helical" evidence="10">
    <location>
        <begin position="56"/>
        <end position="73"/>
    </location>
</feature>
<name>F7XU00_MIDMI</name>
<keyword evidence="9 10" id="KW-0472">Membrane</keyword>
<dbReference type="PANTHER" id="PTHR46157">
    <property type="entry name" value="K(+) EFFLUX ANTIPORTER 3, CHLOROPLASTIC"/>
    <property type="match status" value="1"/>
</dbReference>
<keyword evidence="2" id="KW-0813">Transport</keyword>
<dbReference type="STRING" id="696127.midi_01082"/>
<keyword evidence="5 10" id="KW-0812">Transmembrane</keyword>
<dbReference type="OrthoDB" id="9781411at2"/>
<gene>
    <name evidence="12" type="primary">kefB</name>
    <name evidence="12" type="ordered locus">midi_01082</name>
</gene>
<organism evidence="12 13">
    <name type="scientific">Midichloria mitochondrii (strain IricVA)</name>
    <dbReference type="NCBI Taxonomy" id="696127"/>
    <lineage>
        <taxon>Bacteria</taxon>
        <taxon>Pseudomonadati</taxon>
        <taxon>Pseudomonadota</taxon>
        <taxon>Alphaproteobacteria</taxon>
        <taxon>Rickettsiales</taxon>
        <taxon>Candidatus Midichloriaceae</taxon>
        <taxon>Candidatus Midichloria</taxon>
    </lineage>
</organism>